<gene>
    <name evidence="2" type="ORF">BD626DRAFT_495846</name>
</gene>
<dbReference type="Proteomes" id="UP000320762">
    <property type="component" value="Unassembled WGS sequence"/>
</dbReference>
<name>A0A550CEU2_9AGAR</name>
<reference evidence="2 3" key="1">
    <citation type="journal article" date="2019" name="New Phytol.">
        <title>Comparative genomics reveals unique wood-decay strategies and fruiting body development in the Schizophyllaceae.</title>
        <authorList>
            <person name="Almasi E."/>
            <person name="Sahu N."/>
            <person name="Krizsan K."/>
            <person name="Balint B."/>
            <person name="Kovacs G.M."/>
            <person name="Kiss B."/>
            <person name="Cseklye J."/>
            <person name="Drula E."/>
            <person name="Henrissat B."/>
            <person name="Nagy I."/>
            <person name="Chovatia M."/>
            <person name="Adam C."/>
            <person name="LaButti K."/>
            <person name="Lipzen A."/>
            <person name="Riley R."/>
            <person name="Grigoriev I.V."/>
            <person name="Nagy L.G."/>
        </authorList>
    </citation>
    <scope>NUCLEOTIDE SEQUENCE [LARGE SCALE GENOMIC DNA]</scope>
    <source>
        <strain evidence="2 3">NL-1724</strain>
    </source>
</reference>
<keyword evidence="3" id="KW-1185">Reference proteome</keyword>
<feature type="region of interest" description="Disordered" evidence="1">
    <location>
        <begin position="90"/>
        <end position="115"/>
    </location>
</feature>
<protein>
    <submittedName>
        <fullName evidence="2">Uncharacterized protein</fullName>
    </submittedName>
</protein>
<comment type="caution">
    <text evidence="2">The sequence shown here is derived from an EMBL/GenBank/DDBJ whole genome shotgun (WGS) entry which is preliminary data.</text>
</comment>
<dbReference type="EMBL" id="VDMD01000010">
    <property type="protein sequence ID" value="TRM63196.1"/>
    <property type="molecule type" value="Genomic_DNA"/>
</dbReference>
<evidence type="ECO:0000256" key="1">
    <source>
        <dbReference type="SAM" id="MobiDB-lite"/>
    </source>
</evidence>
<evidence type="ECO:0000313" key="2">
    <source>
        <dbReference type="EMBL" id="TRM63196.1"/>
    </source>
</evidence>
<proteinExistence type="predicted"/>
<dbReference type="AlphaFoldDB" id="A0A550CEU2"/>
<accession>A0A550CEU2</accession>
<sequence length="151" mass="16497">MRVEKTLGGCRNRRNSPDFIPCLTAISAARARATNSVPQYHIKLPRVTLGEFEAQTWTPRCGRFGDSAKGAGYSPTLPCVLRPPCRNAIQRKHTDSGMSGRVRSGRRKGGRSASWSVDAPQRVQVLLHGPRRASCSAEHARVVAQRACSDS</sequence>
<organism evidence="2 3">
    <name type="scientific">Schizophyllum amplum</name>
    <dbReference type="NCBI Taxonomy" id="97359"/>
    <lineage>
        <taxon>Eukaryota</taxon>
        <taxon>Fungi</taxon>
        <taxon>Dikarya</taxon>
        <taxon>Basidiomycota</taxon>
        <taxon>Agaricomycotina</taxon>
        <taxon>Agaricomycetes</taxon>
        <taxon>Agaricomycetidae</taxon>
        <taxon>Agaricales</taxon>
        <taxon>Schizophyllaceae</taxon>
        <taxon>Schizophyllum</taxon>
    </lineage>
</organism>
<evidence type="ECO:0000313" key="3">
    <source>
        <dbReference type="Proteomes" id="UP000320762"/>
    </source>
</evidence>